<sequence length="321" mass="35214">MQTPIPKRTAVFINASAGDGYTSEWARHLADKFQSHGMSAHVTLARSGDEILEASQFAARDGYEVIVAGGGDGTINTVASALVGTDIAFGVLPLGTLNHFAKDLHIPLDLDAAVRNIAALHSVKIDAAEVNGRIFLNNSSLGLYPDIVRHRETQQRRLGRGKWPAFFWATVTALRRYPFLNVTLSLNNEEHKRRTPFIFVGNNEYLMEGFNIGGRKRLDSGQLCLYVTHRTGRLGLLLLAIRALFGRLRQAKDFDAVAAREVLIETRHKRIRVATDGEVTVMETPLRYRNCPGALNVIVPQDVDTKAANHADAGPSVGSPL</sequence>
<evidence type="ECO:0000259" key="5">
    <source>
        <dbReference type="PROSITE" id="PS50146"/>
    </source>
</evidence>
<evidence type="ECO:0000256" key="2">
    <source>
        <dbReference type="ARBA" id="ARBA00022741"/>
    </source>
</evidence>
<dbReference type="PANTHER" id="PTHR12358">
    <property type="entry name" value="SPHINGOSINE KINASE"/>
    <property type="match status" value="1"/>
</dbReference>
<dbReference type="Pfam" id="PF19279">
    <property type="entry name" value="YegS_C"/>
    <property type="match status" value="1"/>
</dbReference>
<evidence type="ECO:0000256" key="3">
    <source>
        <dbReference type="ARBA" id="ARBA00022777"/>
    </source>
</evidence>
<gene>
    <name evidence="6" type="ORF">ACFOFO_25150</name>
</gene>
<name>A0ABV7FBW4_9BURK</name>
<evidence type="ECO:0000256" key="4">
    <source>
        <dbReference type="ARBA" id="ARBA00022840"/>
    </source>
</evidence>
<dbReference type="SUPFAM" id="SSF111331">
    <property type="entry name" value="NAD kinase/diacylglycerol kinase-like"/>
    <property type="match status" value="1"/>
</dbReference>
<reference evidence="7" key="1">
    <citation type="journal article" date="2019" name="Int. J. Syst. Evol. Microbiol.">
        <title>The Global Catalogue of Microorganisms (GCM) 10K type strain sequencing project: providing services to taxonomists for standard genome sequencing and annotation.</title>
        <authorList>
            <consortium name="The Broad Institute Genomics Platform"/>
            <consortium name="The Broad Institute Genome Sequencing Center for Infectious Disease"/>
            <person name="Wu L."/>
            <person name="Ma J."/>
        </authorList>
    </citation>
    <scope>NUCLEOTIDE SEQUENCE [LARGE SCALE GENOMIC DNA]</scope>
    <source>
        <strain evidence="7">KCTC 42986</strain>
    </source>
</reference>
<dbReference type="Gene3D" id="3.40.50.10330">
    <property type="entry name" value="Probable inorganic polyphosphate/atp-NAD kinase, domain 1"/>
    <property type="match status" value="1"/>
</dbReference>
<dbReference type="InterPro" id="IPR016064">
    <property type="entry name" value="NAD/diacylglycerol_kinase_sf"/>
</dbReference>
<dbReference type="SMART" id="SM00046">
    <property type="entry name" value="DAGKc"/>
    <property type="match status" value="1"/>
</dbReference>
<dbReference type="PROSITE" id="PS50146">
    <property type="entry name" value="DAGK"/>
    <property type="match status" value="1"/>
</dbReference>
<dbReference type="RefSeq" id="WP_390333374.1">
    <property type="nucleotide sequence ID" value="NZ_JBHRTP010000104.1"/>
</dbReference>
<evidence type="ECO:0000256" key="1">
    <source>
        <dbReference type="ARBA" id="ARBA00022679"/>
    </source>
</evidence>
<protein>
    <submittedName>
        <fullName evidence="6">Diacylglycerol/lipid kinase family protein</fullName>
        <ecNumber evidence="6">2.7.1.-</ecNumber>
    </submittedName>
</protein>
<dbReference type="InterPro" id="IPR050187">
    <property type="entry name" value="Lipid_Phosphate_FormReg"/>
</dbReference>
<proteinExistence type="predicted"/>
<organism evidence="6 7">
    <name type="scientific">Undibacterium arcticum</name>
    <dbReference type="NCBI Taxonomy" id="1762892"/>
    <lineage>
        <taxon>Bacteria</taxon>
        <taxon>Pseudomonadati</taxon>
        <taxon>Pseudomonadota</taxon>
        <taxon>Betaproteobacteria</taxon>
        <taxon>Burkholderiales</taxon>
        <taxon>Oxalobacteraceae</taxon>
        <taxon>Undibacterium</taxon>
    </lineage>
</organism>
<keyword evidence="1 6" id="KW-0808">Transferase</keyword>
<evidence type="ECO:0000313" key="6">
    <source>
        <dbReference type="EMBL" id="MFC3111197.1"/>
    </source>
</evidence>
<keyword evidence="4" id="KW-0067">ATP-binding</keyword>
<accession>A0ABV7FBW4</accession>
<dbReference type="InterPro" id="IPR001206">
    <property type="entry name" value="Diacylglycerol_kinase_cat_dom"/>
</dbReference>
<evidence type="ECO:0000313" key="7">
    <source>
        <dbReference type="Proteomes" id="UP001595530"/>
    </source>
</evidence>
<dbReference type="PANTHER" id="PTHR12358:SF54">
    <property type="entry name" value="SPHINGOSINE KINASE RELATED PROTEIN"/>
    <property type="match status" value="1"/>
</dbReference>
<dbReference type="EC" id="2.7.1.-" evidence="6"/>
<dbReference type="Gene3D" id="2.60.200.40">
    <property type="match status" value="1"/>
</dbReference>
<dbReference type="Proteomes" id="UP001595530">
    <property type="component" value="Unassembled WGS sequence"/>
</dbReference>
<dbReference type="InterPro" id="IPR045540">
    <property type="entry name" value="YegS/DAGK_C"/>
</dbReference>
<keyword evidence="7" id="KW-1185">Reference proteome</keyword>
<comment type="caution">
    <text evidence="6">The sequence shown here is derived from an EMBL/GenBank/DDBJ whole genome shotgun (WGS) entry which is preliminary data.</text>
</comment>
<feature type="domain" description="DAGKc" evidence="5">
    <location>
        <begin position="4"/>
        <end position="134"/>
    </location>
</feature>
<dbReference type="InterPro" id="IPR017438">
    <property type="entry name" value="ATP-NAD_kinase_N"/>
</dbReference>
<keyword evidence="2" id="KW-0547">Nucleotide-binding</keyword>
<keyword evidence="3 6" id="KW-0418">Kinase</keyword>
<dbReference type="Pfam" id="PF00781">
    <property type="entry name" value="DAGK_cat"/>
    <property type="match status" value="1"/>
</dbReference>
<dbReference type="GO" id="GO:0016301">
    <property type="term" value="F:kinase activity"/>
    <property type="evidence" value="ECO:0007669"/>
    <property type="project" value="UniProtKB-KW"/>
</dbReference>
<dbReference type="EMBL" id="JBHRTP010000104">
    <property type="protein sequence ID" value="MFC3111197.1"/>
    <property type="molecule type" value="Genomic_DNA"/>
</dbReference>